<evidence type="ECO:0000313" key="2">
    <source>
        <dbReference type="Proteomes" id="UP001227831"/>
    </source>
</evidence>
<dbReference type="InterPro" id="IPR038056">
    <property type="entry name" value="YjbR-like_sf"/>
</dbReference>
<sequence>MTTTRLTTDGLIKKIMAQTGGYLAFPFNHVGEQAAIVFATIKQRHNHKILAMVYQKDDQVMVDLKLTPAHSESIRTLKDVAPGAHFNQRYWTTITINATAISDQKLTAMIAESAKLTSR</sequence>
<comment type="caution">
    <text evidence="1">The sequence shown here is derived from an EMBL/GenBank/DDBJ whole genome shotgun (WGS) entry which is preliminary data.</text>
</comment>
<dbReference type="Pfam" id="PF04237">
    <property type="entry name" value="YjbR"/>
    <property type="match status" value="1"/>
</dbReference>
<dbReference type="PANTHER" id="PTHR35145">
    <property type="entry name" value="CYTOPLASMIC PROTEIN-RELATED"/>
    <property type="match status" value="1"/>
</dbReference>
<dbReference type="SUPFAM" id="SSF142906">
    <property type="entry name" value="YjbR-like"/>
    <property type="match status" value="1"/>
</dbReference>
<gene>
    <name evidence="1" type="ORF">RA086_10035</name>
</gene>
<reference evidence="1 2" key="1">
    <citation type="journal article" date="2023" name="Int. J. Syst. Evol. Microbiol.">
        <title>Lactiplantibacillus brownii sp. nov., a novel psychrotolerant species isolated from sauerkraut.</title>
        <authorList>
            <person name="Heng Y.C."/>
            <person name="Silvaraju S."/>
            <person name="Lee J.K.Y."/>
            <person name="Kittelmann S."/>
        </authorList>
    </citation>
    <scope>NUCLEOTIDE SEQUENCE [LARGE SCALE GENOMIC DNA]</scope>
    <source>
        <strain evidence="1 2">WILCCON 0030</strain>
    </source>
</reference>
<organism evidence="1 2">
    <name type="scientific">Lactiplantibacillus brownii</name>
    <dbReference type="NCBI Taxonomy" id="3069269"/>
    <lineage>
        <taxon>Bacteria</taxon>
        <taxon>Bacillati</taxon>
        <taxon>Bacillota</taxon>
        <taxon>Bacilli</taxon>
        <taxon>Lactobacillales</taxon>
        <taxon>Lactobacillaceae</taxon>
        <taxon>Lactiplantibacillus</taxon>
    </lineage>
</organism>
<evidence type="ECO:0000313" key="1">
    <source>
        <dbReference type="EMBL" id="MDQ7937947.1"/>
    </source>
</evidence>
<keyword evidence="1" id="KW-0238">DNA-binding</keyword>
<dbReference type="RefSeq" id="WP_308703658.1">
    <property type="nucleotide sequence ID" value="NZ_JAVCWF010000001.1"/>
</dbReference>
<keyword evidence="2" id="KW-1185">Reference proteome</keyword>
<protein>
    <submittedName>
        <fullName evidence="1">MmcQ/YjbR family DNA-binding protein</fullName>
    </submittedName>
</protein>
<name>A0ABU1AAH4_9LACO</name>
<dbReference type="Gene3D" id="3.90.1150.30">
    <property type="match status" value="1"/>
</dbReference>
<dbReference type="PANTHER" id="PTHR35145:SF1">
    <property type="entry name" value="CYTOPLASMIC PROTEIN"/>
    <property type="match status" value="1"/>
</dbReference>
<dbReference type="InterPro" id="IPR007351">
    <property type="entry name" value="YjbR"/>
</dbReference>
<proteinExistence type="predicted"/>
<dbReference type="EMBL" id="JAVCWF010000001">
    <property type="protein sequence ID" value="MDQ7937947.1"/>
    <property type="molecule type" value="Genomic_DNA"/>
</dbReference>
<dbReference type="Proteomes" id="UP001227831">
    <property type="component" value="Unassembled WGS sequence"/>
</dbReference>
<dbReference type="InterPro" id="IPR058532">
    <property type="entry name" value="YjbR/MT2646/Rv2570-like"/>
</dbReference>
<dbReference type="GO" id="GO:0003677">
    <property type="term" value="F:DNA binding"/>
    <property type="evidence" value="ECO:0007669"/>
    <property type="project" value="UniProtKB-KW"/>
</dbReference>
<accession>A0ABU1AAH4</accession>